<protein>
    <submittedName>
        <fullName evidence="2">GNAT family N-acetyltransferase</fullName>
    </submittedName>
</protein>
<dbReference type="AlphaFoldDB" id="A0AA95SRB9"/>
<name>A0AA95SRB9_9BURK</name>
<dbReference type="PROSITE" id="PS51186">
    <property type="entry name" value="GNAT"/>
    <property type="match status" value="1"/>
</dbReference>
<evidence type="ECO:0000259" key="1">
    <source>
        <dbReference type="PROSITE" id="PS51186"/>
    </source>
</evidence>
<dbReference type="InterPro" id="IPR051531">
    <property type="entry name" value="N-acetyltransferase"/>
</dbReference>
<accession>A0AA95SRB9</accession>
<dbReference type="InterPro" id="IPR016181">
    <property type="entry name" value="Acyl_CoA_acyltransferase"/>
</dbReference>
<keyword evidence="3" id="KW-1185">Reference proteome</keyword>
<reference evidence="2" key="1">
    <citation type="submission" date="2023-01" db="EMBL/GenBank/DDBJ databases">
        <title>Whole genome sequence of Paucibacter sp. S2-9 isolated from pond sediment.</title>
        <authorList>
            <person name="Jung J.Y."/>
        </authorList>
    </citation>
    <scope>NUCLEOTIDE SEQUENCE</scope>
    <source>
        <strain evidence="2">S2-9</strain>
    </source>
</reference>
<feature type="domain" description="N-acetyltransferase" evidence="1">
    <location>
        <begin position="9"/>
        <end position="170"/>
    </location>
</feature>
<dbReference type="KEGG" id="pais:PFX98_05395"/>
<dbReference type="EMBL" id="CP116346">
    <property type="protein sequence ID" value="WIT13041.1"/>
    <property type="molecule type" value="Genomic_DNA"/>
</dbReference>
<dbReference type="SUPFAM" id="SSF55729">
    <property type="entry name" value="Acyl-CoA N-acyltransferases (Nat)"/>
    <property type="match status" value="1"/>
</dbReference>
<dbReference type="PANTHER" id="PTHR43792:SF1">
    <property type="entry name" value="N-ACETYLTRANSFERASE DOMAIN-CONTAINING PROTEIN"/>
    <property type="match status" value="1"/>
</dbReference>
<dbReference type="RefSeq" id="WP_285234144.1">
    <property type="nucleotide sequence ID" value="NZ_CP116346.1"/>
</dbReference>
<dbReference type="Pfam" id="PF13302">
    <property type="entry name" value="Acetyltransf_3"/>
    <property type="match status" value="1"/>
</dbReference>
<organism evidence="2 3">
    <name type="scientific">Paucibacter sediminis</name>
    <dbReference type="NCBI Taxonomy" id="3019553"/>
    <lineage>
        <taxon>Bacteria</taxon>
        <taxon>Pseudomonadati</taxon>
        <taxon>Pseudomonadota</taxon>
        <taxon>Betaproteobacteria</taxon>
        <taxon>Burkholderiales</taxon>
        <taxon>Sphaerotilaceae</taxon>
        <taxon>Roseateles</taxon>
    </lineage>
</organism>
<dbReference type="Proteomes" id="UP001177769">
    <property type="component" value="Chromosome"/>
</dbReference>
<sequence>MEVLRTERLRLRWFTLDDAAQVLALLNEPGWISNISDPGVRDLAQARDWMQGRLLDHYWKLGHGFWAVERLADGEFLGLCGVFKRDALEHPDVGYALLERHHGRGYAREAAAASLRYAREVLGLRCVQAIIAPHNEASARVLLAIGMQEQGLRQVAGYDGGSVLFEWRAAGAEPDDAAQIDALAARFLGAFDNRGGRCPTLAALPYWLLPDAQIRHHDGQQGAQLMDVPGFVLPRAELLREGGRLQDFAERELAQETRIQGRIAQRWLRYEKAGRLDDAPYAGRGQKSLQLLKTARGWRIAAVLWEDEAA</sequence>
<evidence type="ECO:0000313" key="2">
    <source>
        <dbReference type="EMBL" id="WIT13041.1"/>
    </source>
</evidence>
<proteinExistence type="predicted"/>
<dbReference type="GO" id="GO:0016747">
    <property type="term" value="F:acyltransferase activity, transferring groups other than amino-acyl groups"/>
    <property type="evidence" value="ECO:0007669"/>
    <property type="project" value="InterPro"/>
</dbReference>
<gene>
    <name evidence="2" type="ORF">PFX98_05395</name>
</gene>
<dbReference type="PANTHER" id="PTHR43792">
    <property type="entry name" value="GNAT FAMILY, PUTATIVE (AFU_ORTHOLOGUE AFUA_3G00765)-RELATED-RELATED"/>
    <property type="match status" value="1"/>
</dbReference>
<evidence type="ECO:0000313" key="3">
    <source>
        <dbReference type="Proteomes" id="UP001177769"/>
    </source>
</evidence>
<dbReference type="Gene3D" id="3.40.630.30">
    <property type="match status" value="1"/>
</dbReference>
<dbReference type="InterPro" id="IPR000182">
    <property type="entry name" value="GNAT_dom"/>
</dbReference>